<dbReference type="InterPro" id="IPR023614">
    <property type="entry name" value="Porin_dom_sf"/>
</dbReference>
<keyword evidence="8" id="KW-0626">Porin</keyword>
<keyword evidence="6" id="KW-1000">Mitochondrion outer membrane</keyword>
<dbReference type="AlphaFoldDB" id="A0A9Q0M1J2"/>
<keyword evidence="4" id="KW-1134">Transmembrane beta strand</keyword>
<dbReference type="InterPro" id="IPR027246">
    <property type="entry name" value="Porin_Euk/Tom40"/>
</dbReference>
<evidence type="ECO:0000313" key="11">
    <source>
        <dbReference type="EMBL" id="KAJ6216973.1"/>
    </source>
</evidence>
<sequence>MSPPSYADLGKQARNIFSQNYHVGLVKLDVKTKTQNNVEFAVNGTSINDTGRVNASFETKYNFKDFGCTLKEKWTTDNTILTEVAFQDQLVKGSKFLVNANIAPQSGKKTGAVKTELKGEHFFANADFDFDSLNNGTVINGSVVLGHQGWLAGANLSFNPQQGKLNKTNFALGYQDKDFQVHTNVNDGKEFLGSIYQKINNNLESAMSVTCSTGNSTPIFSIGCLYRMDEDTQIKARINNKNMIGLAFIRSLRPGIQFTLNAMIDGKNFNQGGHKLGMGIELQA</sequence>
<evidence type="ECO:0000256" key="4">
    <source>
        <dbReference type="ARBA" id="ARBA00022452"/>
    </source>
</evidence>
<dbReference type="EMBL" id="JAPWDV010000003">
    <property type="protein sequence ID" value="KAJ6216973.1"/>
    <property type="molecule type" value="Genomic_DNA"/>
</dbReference>
<evidence type="ECO:0008006" key="13">
    <source>
        <dbReference type="Google" id="ProtNLM"/>
    </source>
</evidence>
<dbReference type="GO" id="GO:0005741">
    <property type="term" value="C:mitochondrial outer membrane"/>
    <property type="evidence" value="ECO:0007669"/>
    <property type="project" value="UniProtKB-SubCell"/>
</dbReference>
<gene>
    <name evidence="11" type="ORF">RDWZM_008130</name>
</gene>
<comment type="subcellular location">
    <subcellularLocation>
        <location evidence="1">Mitochondrion outer membrane</location>
    </subcellularLocation>
</comment>
<dbReference type="CDD" id="cd07306">
    <property type="entry name" value="Porin3_VDAC"/>
    <property type="match status" value="1"/>
</dbReference>
<keyword evidence="9" id="KW-0496">Mitochondrion</keyword>
<dbReference type="GO" id="GO:0008308">
    <property type="term" value="F:voltage-gated monoatomic anion channel activity"/>
    <property type="evidence" value="ECO:0007669"/>
    <property type="project" value="InterPro"/>
</dbReference>
<keyword evidence="12" id="KW-1185">Reference proteome</keyword>
<comment type="caution">
    <text evidence="11">The sequence shown here is derived from an EMBL/GenBank/DDBJ whole genome shotgun (WGS) entry which is preliminary data.</text>
</comment>
<comment type="similarity">
    <text evidence="2">Belongs to the eukaryotic mitochondrial porin family.</text>
</comment>
<evidence type="ECO:0000256" key="1">
    <source>
        <dbReference type="ARBA" id="ARBA00004294"/>
    </source>
</evidence>
<name>A0A9Q0M1J2_BLOTA</name>
<evidence type="ECO:0000313" key="12">
    <source>
        <dbReference type="Proteomes" id="UP001142055"/>
    </source>
</evidence>
<dbReference type="PANTHER" id="PTHR11743">
    <property type="entry name" value="VOLTAGE-DEPENDENT ANION-SELECTIVE CHANNEL"/>
    <property type="match status" value="1"/>
</dbReference>
<accession>A0A9Q0M1J2</accession>
<dbReference type="InterPro" id="IPR001925">
    <property type="entry name" value="Porin_Euk"/>
</dbReference>
<evidence type="ECO:0000256" key="8">
    <source>
        <dbReference type="ARBA" id="ARBA00023114"/>
    </source>
</evidence>
<keyword evidence="5" id="KW-0812">Transmembrane</keyword>
<dbReference type="Gene3D" id="2.40.160.10">
    <property type="entry name" value="Porin"/>
    <property type="match status" value="1"/>
</dbReference>
<proteinExistence type="inferred from homology"/>
<keyword evidence="3" id="KW-0813">Transport</keyword>
<dbReference type="OMA" id="MAPPCYA"/>
<dbReference type="Proteomes" id="UP001142055">
    <property type="component" value="Chromosome 3"/>
</dbReference>
<evidence type="ECO:0000256" key="10">
    <source>
        <dbReference type="ARBA" id="ARBA00023136"/>
    </source>
</evidence>
<evidence type="ECO:0000256" key="9">
    <source>
        <dbReference type="ARBA" id="ARBA00023128"/>
    </source>
</evidence>
<evidence type="ECO:0000256" key="5">
    <source>
        <dbReference type="ARBA" id="ARBA00022692"/>
    </source>
</evidence>
<dbReference type="PRINTS" id="PR00185">
    <property type="entry name" value="EUKARYTPORIN"/>
</dbReference>
<dbReference type="Pfam" id="PF01459">
    <property type="entry name" value="Porin_3"/>
    <property type="match status" value="1"/>
</dbReference>
<evidence type="ECO:0000256" key="6">
    <source>
        <dbReference type="ARBA" id="ARBA00022787"/>
    </source>
</evidence>
<evidence type="ECO:0000256" key="7">
    <source>
        <dbReference type="ARBA" id="ARBA00023065"/>
    </source>
</evidence>
<dbReference type="GO" id="GO:0046930">
    <property type="term" value="C:pore complex"/>
    <property type="evidence" value="ECO:0007669"/>
    <property type="project" value="UniProtKB-KW"/>
</dbReference>
<evidence type="ECO:0000256" key="2">
    <source>
        <dbReference type="ARBA" id="ARBA00007780"/>
    </source>
</evidence>
<keyword evidence="10" id="KW-0472">Membrane</keyword>
<dbReference type="OrthoDB" id="7827681at2759"/>
<dbReference type="PANTHER" id="PTHR11743:SF70">
    <property type="entry name" value="GH26960P-RELATED"/>
    <property type="match status" value="1"/>
</dbReference>
<protein>
    <recommendedName>
        <fullName evidence="13">Voltage-dependent anion-selective channel protein 3</fullName>
    </recommendedName>
</protein>
<keyword evidence="7" id="KW-0406">Ion transport</keyword>
<dbReference type="FunFam" id="2.40.160.10:FF:000001">
    <property type="entry name" value="Voltage-dependent anion-selective channel protein 2"/>
    <property type="match status" value="1"/>
</dbReference>
<dbReference type="GO" id="GO:0015288">
    <property type="term" value="F:porin activity"/>
    <property type="evidence" value="ECO:0007669"/>
    <property type="project" value="UniProtKB-KW"/>
</dbReference>
<evidence type="ECO:0000256" key="3">
    <source>
        <dbReference type="ARBA" id="ARBA00022448"/>
    </source>
</evidence>
<organism evidence="11 12">
    <name type="scientific">Blomia tropicalis</name>
    <name type="common">Mite</name>
    <dbReference type="NCBI Taxonomy" id="40697"/>
    <lineage>
        <taxon>Eukaryota</taxon>
        <taxon>Metazoa</taxon>
        <taxon>Ecdysozoa</taxon>
        <taxon>Arthropoda</taxon>
        <taxon>Chelicerata</taxon>
        <taxon>Arachnida</taxon>
        <taxon>Acari</taxon>
        <taxon>Acariformes</taxon>
        <taxon>Sarcoptiformes</taxon>
        <taxon>Astigmata</taxon>
        <taxon>Glycyphagoidea</taxon>
        <taxon>Echimyopodidae</taxon>
        <taxon>Blomia</taxon>
    </lineage>
</organism>
<reference evidence="11" key="1">
    <citation type="submission" date="2022-12" db="EMBL/GenBank/DDBJ databases">
        <title>Genome assemblies of Blomia tropicalis.</title>
        <authorList>
            <person name="Cui Y."/>
        </authorList>
    </citation>
    <scope>NUCLEOTIDE SEQUENCE</scope>
    <source>
        <tissue evidence="11">Adult mites</tissue>
    </source>
</reference>